<reference evidence="2" key="1">
    <citation type="submission" date="2022-10" db="EMBL/GenBank/DDBJ databases">
        <title>Determination and structural analysis of whole genome sequence of Sarocladium strictum F4-1.</title>
        <authorList>
            <person name="Hu L."/>
            <person name="Jiang Y."/>
        </authorList>
    </citation>
    <scope>NUCLEOTIDE SEQUENCE</scope>
    <source>
        <strain evidence="2">F4-1</strain>
    </source>
</reference>
<gene>
    <name evidence="2" type="ORF">NLU13_2612</name>
</gene>
<dbReference type="InterPro" id="IPR049192">
    <property type="entry name" value="DUF4246_C"/>
</dbReference>
<dbReference type="Pfam" id="PF14033">
    <property type="entry name" value="DUF4246"/>
    <property type="match status" value="1"/>
</dbReference>
<sequence length="522" mass="59306">MLRAVEKLTNKAKWWLKCRDEEIAERWRKEMLEMDWEKLLGSLYADFTPLMADAVIAELRKKATFYELSGLVPIMDASAAAIKSDTILTEELAQALKKAVARLESVPEEQKDWHPGSNNQVLDLVHPSLWPLVYALSYSGTGAVIPKPSQLERLTKGQSNSFQWLPCDVGISSDGKATIESYINNLHPVHHADLYPIIEKLIEKSLPAWDMVYSWPSKLECQRLQTMDACFECTADGADEETGEVILTPRRLKDMEWFKQTHKVDMPEPDPTGTPLQFDSSDYLTSGFFDGAQRIQVIVKLANIHLTPENPSYEGGSWHVEGMLNEHICATALYYYDSDNISDSHLSFRTRSNAEELNADLEYEQSQWQGIERLFAIKARDGGGSLSTVQELGRVLTRSGRALFFPNVYQHRVSPFKLEDPTRPGHRKILALFLVDPAIPVISTANVGPQQRHWWAEDEALTSKLLSKLPVELRGMVTDEVRQLMDLEEAKRVRLELMKERTTGQKDLNQAIEGDDFNFCEH</sequence>
<dbReference type="EMBL" id="JAPDFR010000002">
    <property type="protein sequence ID" value="KAK0389036.1"/>
    <property type="molecule type" value="Genomic_DNA"/>
</dbReference>
<dbReference type="PANTHER" id="PTHR33119">
    <property type="entry name" value="IFI3P"/>
    <property type="match status" value="1"/>
</dbReference>
<dbReference type="AlphaFoldDB" id="A0AA39GL70"/>
<dbReference type="Proteomes" id="UP001175261">
    <property type="component" value="Unassembled WGS sequence"/>
</dbReference>
<accession>A0AA39GL70</accession>
<evidence type="ECO:0000259" key="1">
    <source>
        <dbReference type="Pfam" id="PF14033"/>
    </source>
</evidence>
<dbReference type="InterPro" id="IPR025340">
    <property type="entry name" value="DUF4246"/>
</dbReference>
<evidence type="ECO:0000313" key="2">
    <source>
        <dbReference type="EMBL" id="KAK0389036.1"/>
    </source>
</evidence>
<comment type="caution">
    <text evidence="2">The sequence shown here is derived from an EMBL/GenBank/DDBJ whole genome shotgun (WGS) entry which is preliminary data.</text>
</comment>
<protein>
    <recommendedName>
        <fullName evidence="1">DUF4246 domain-containing protein</fullName>
    </recommendedName>
</protein>
<name>A0AA39GL70_SARSR</name>
<keyword evidence="3" id="KW-1185">Reference proteome</keyword>
<proteinExistence type="predicted"/>
<organism evidence="2 3">
    <name type="scientific">Sarocladium strictum</name>
    <name type="common">Black bundle disease fungus</name>
    <name type="synonym">Acremonium strictum</name>
    <dbReference type="NCBI Taxonomy" id="5046"/>
    <lineage>
        <taxon>Eukaryota</taxon>
        <taxon>Fungi</taxon>
        <taxon>Dikarya</taxon>
        <taxon>Ascomycota</taxon>
        <taxon>Pezizomycotina</taxon>
        <taxon>Sordariomycetes</taxon>
        <taxon>Hypocreomycetidae</taxon>
        <taxon>Hypocreales</taxon>
        <taxon>Sarocladiaceae</taxon>
        <taxon>Sarocladium</taxon>
    </lineage>
</organism>
<evidence type="ECO:0000313" key="3">
    <source>
        <dbReference type="Proteomes" id="UP001175261"/>
    </source>
</evidence>
<feature type="domain" description="DUF4246" evidence="1">
    <location>
        <begin position="51"/>
        <end position="457"/>
    </location>
</feature>
<dbReference type="PANTHER" id="PTHR33119:SF1">
    <property type="entry name" value="FE2OG DIOXYGENASE DOMAIN-CONTAINING PROTEIN"/>
    <property type="match status" value="1"/>
</dbReference>